<name>A0A6H1ZDF1_9ZZZZ</name>
<gene>
    <name evidence="1" type="ORF">TM448A00204_0040</name>
</gene>
<sequence length="88" mass="10522">MNIKYLSEWENDLIWCPSQLTRKFKDPNTGKVLELYCRWRHCDPWSFSIISSTEWIDLGFALTEYTPIPEVHAYAENLLLSYYKGEKQ</sequence>
<dbReference type="EMBL" id="MT143988">
    <property type="protein sequence ID" value="QJA45295.1"/>
    <property type="molecule type" value="Genomic_DNA"/>
</dbReference>
<reference evidence="1" key="1">
    <citation type="submission" date="2020-03" db="EMBL/GenBank/DDBJ databases">
        <title>The deep terrestrial virosphere.</title>
        <authorList>
            <person name="Holmfeldt K."/>
            <person name="Nilsson E."/>
            <person name="Simone D."/>
            <person name="Lopez-Fernandez M."/>
            <person name="Wu X."/>
            <person name="de Brujin I."/>
            <person name="Lundin D."/>
            <person name="Andersson A."/>
            <person name="Bertilsson S."/>
            <person name="Dopson M."/>
        </authorList>
    </citation>
    <scope>NUCLEOTIDE SEQUENCE</scope>
    <source>
        <strain evidence="1">TM448A00204</strain>
    </source>
</reference>
<dbReference type="AlphaFoldDB" id="A0A6H1ZDF1"/>
<proteinExistence type="predicted"/>
<organism evidence="1">
    <name type="scientific">viral metagenome</name>
    <dbReference type="NCBI Taxonomy" id="1070528"/>
    <lineage>
        <taxon>unclassified sequences</taxon>
        <taxon>metagenomes</taxon>
        <taxon>organismal metagenomes</taxon>
    </lineage>
</organism>
<evidence type="ECO:0000313" key="1">
    <source>
        <dbReference type="EMBL" id="QJA45295.1"/>
    </source>
</evidence>
<accession>A0A6H1ZDF1</accession>
<protein>
    <submittedName>
        <fullName evidence="1">Uncharacterized protein</fullName>
    </submittedName>
</protein>